<reference evidence="2 3" key="1">
    <citation type="submission" date="2023-08" db="EMBL/GenBank/DDBJ databases">
        <authorList>
            <person name="Park J.-S."/>
        </authorList>
    </citation>
    <scope>NUCLEOTIDE SEQUENCE [LARGE SCALE GENOMIC DNA]</scope>
    <source>
        <strain evidence="2 3">2205SS18-9</strain>
    </source>
</reference>
<keyword evidence="1" id="KW-1133">Transmembrane helix</keyword>
<keyword evidence="1" id="KW-0472">Membrane</keyword>
<dbReference type="RefSeq" id="WP_305990211.1">
    <property type="nucleotide sequence ID" value="NZ_JAVAMP010000001.1"/>
</dbReference>
<proteinExistence type="predicted"/>
<gene>
    <name evidence="2" type="ORF">Q5Y73_02225</name>
</gene>
<keyword evidence="3" id="KW-1185">Reference proteome</keyword>
<feature type="transmembrane region" description="Helical" evidence="1">
    <location>
        <begin position="6"/>
        <end position="27"/>
    </location>
</feature>
<dbReference type="Proteomes" id="UP001231941">
    <property type="component" value="Unassembled WGS sequence"/>
</dbReference>
<keyword evidence="1" id="KW-0812">Transmembrane</keyword>
<evidence type="ECO:0000313" key="2">
    <source>
        <dbReference type="EMBL" id="MDP5272912.1"/>
    </source>
</evidence>
<accession>A0ABT9IV29</accession>
<protein>
    <submittedName>
        <fullName evidence="2">Uncharacterized protein</fullName>
    </submittedName>
</protein>
<comment type="caution">
    <text evidence="2">The sequence shown here is derived from an EMBL/GenBank/DDBJ whole genome shotgun (WGS) entry which is preliminary data.</text>
</comment>
<organism evidence="2 3">
    <name type="scientific">Chengkuizengella axinellae</name>
    <dbReference type="NCBI Taxonomy" id="3064388"/>
    <lineage>
        <taxon>Bacteria</taxon>
        <taxon>Bacillati</taxon>
        <taxon>Bacillota</taxon>
        <taxon>Bacilli</taxon>
        <taxon>Bacillales</taxon>
        <taxon>Paenibacillaceae</taxon>
        <taxon>Chengkuizengella</taxon>
    </lineage>
</organism>
<evidence type="ECO:0000313" key="3">
    <source>
        <dbReference type="Proteomes" id="UP001231941"/>
    </source>
</evidence>
<evidence type="ECO:0000256" key="1">
    <source>
        <dbReference type="SAM" id="Phobius"/>
    </source>
</evidence>
<dbReference type="EMBL" id="JAVAMP010000001">
    <property type="protein sequence ID" value="MDP5272912.1"/>
    <property type="molecule type" value="Genomic_DNA"/>
</dbReference>
<sequence>MKKTFINHIISVILLLSLFITSLIYFLEIKPNRMLEEHLNPYFPNSNLNVLSTQYIVINPLDIRLSENLKHEIPKYSGSKAILLNKLEMGQEIKLYRFTFNQVYLYNGVDLGEKSNIGWILMTHLYIGNAYIDIEENKLVRLTLEFKSK</sequence>
<name>A0ABT9IV29_9BACL</name>